<proteinExistence type="predicted"/>
<keyword evidence="1" id="KW-1133">Transmembrane helix</keyword>
<evidence type="ECO:0000256" key="1">
    <source>
        <dbReference type="SAM" id="Phobius"/>
    </source>
</evidence>
<keyword evidence="1" id="KW-0472">Membrane</keyword>
<reference evidence="3" key="1">
    <citation type="submission" date="2025-08" db="UniProtKB">
        <authorList>
            <consortium name="RefSeq"/>
        </authorList>
    </citation>
    <scope>IDENTIFICATION</scope>
    <source>
        <tissue evidence="3">Thorax and Abdomen</tissue>
    </source>
</reference>
<dbReference type="Proteomes" id="UP000829291">
    <property type="component" value="Chromosome 1"/>
</dbReference>
<keyword evidence="1" id="KW-0812">Transmembrane</keyword>
<organism evidence="2 3">
    <name type="scientific">Neodiprion lecontei</name>
    <name type="common">Redheaded pine sawfly</name>
    <dbReference type="NCBI Taxonomy" id="441921"/>
    <lineage>
        <taxon>Eukaryota</taxon>
        <taxon>Metazoa</taxon>
        <taxon>Ecdysozoa</taxon>
        <taxon>Arthropoda</taxon>
        <taxon>Hexapoda</taxon>
        <taxon>Insecta</taxon>
        <taxon>Pterygota</taxon>
        <taxon>Neoptera</taxon>
        <taxon>Endopterygota</taxon>
        <taxon>Hymenoptera</taxon>
        <taxon>Tenthredinoidea</taxon>
        <taxon>Diprionidae</taxon>
        <taxon>Diprioninae</taxon>
        <taxon>Neodiprion</taxon>
    </lineage>
</organism>
<gene>
    <name evidence="3" type="primary">LOC107217185</name>
</gene>
<accession>A0ABM3FRS0</accession>
<feature type="transmembrane region" description="Helical" evidence="1">
    <location>
        <begin position="33"/>
        <end position="52"/>
    </location>
</feature>
<protein>
    <submittedName>
        <fullName evidence="3">Uncharacterized protein LOC107217185 isoform X1</fullName>
    </submittedName>
</protein>
<keyword evidence="2" id="KW-1185">Reference proteome</keyword>
<name>A0ABM3FRS0_NEOLC</name>
<sequence length="319" mass="37323">MASKYVPAPEKTQQPTRALLLHRHRVKMRKLKVYVELIVTSTFFSSLQFFAFTTLDNLPFQAFTLLLLKHIGNVLCCQPSKEAASKVQNLHTIKNTKGTKTSHRCPCPFKSKHDLKLDTKHERTLKHHEKPKWLNCFVQGCQQKSCFNEEINLPIRYPSPKKPCVPEHVHPRPPPNWNRRPPLFTPPEMLNNLKRGIRNPFQITHRRKEMQTQLDRLTDEHQAFAFPPGTKPFRDNYYFIDPPLSLVENYDIICRDIHMQKFLECSTRSSLLAFNGDKYKFFRERLPIPQKRILNIPSNSYQNNALIEMGDPIMPDGAR</sequence>
<evidence type="ECO:0000313" key="3">
    <source>
        <dbReference type="RefSeq" id="XP_046590719.1"/>
    </source>
</evidence>
<evidence type="ECO:0000313" key="2">
    <source>
        <dbReference type="Proteomes" id="UP000829291"/>
    </source>
</evidence>
<dbReference type="RefSeq" id="XP_046590719.1">
    <property type="nucleotide sequence ID" value="XM_046734763.1"/>
</dbReference>
<dbReference type="GeneID" id="107217185"/>